<evidence type="ECO:0000313" key="1">
    <source>
        <dbReference type="EMBL" id="HDY58879.1"/>
    </source>
</evidence>
<comment type="caution">
    <text evidence="1">The sequence shown here is derived from an EMBL/GenBank/DDBJ whole genome shotgun (WGS) entry which is preliminary data.</text>
</comment>
<accession>A0A7V0Z5F8</accession>
<proteinExistence type="predicted"/>
<sequence>MVHFILIATIISVSGDSLNLNAAPAHKSYTKDIIVSAGLGVALGTGAYFCHNKAESAYEEYKSDSTMKQTIKDWNTVVRYEGYRNVLGVGAVLFIGRAVYYQLKNVRASRTTTYLPGLEVRYAHNNKLIVGIKQKI</sequence>
<reference evidence="1" key="1">
    <citation type="journal article" date="2020" name="mSystems">
        <title>Genome- and Community-Level Interaction Insights into Carbon Utilization and Element Cycling Functions of Hydrothermarchaeota in Hydrothermal Sediment.</title>
        <authorList>
            <person name="Zhou Z."/>
            <person name="Liu Y."/>
            <person name="Xu W."/>
            <person name="Pan J."/>
            <person name="Luo Z.H."/>
            <person name="Li M."/>
        </authorList>
    </citation>
    <scope>NUCLEOTIDE SEQUENCE [LARGE SCALE GENOMIC DNA]</scope>
    <source>
        <strain evidence="1">SpSt-258</strain>
    </source>
</reference>
<protein>
    <submittedName>
        <fullName evidence="1">Uncharacterized protein</fullName>
    </submittedName>
</protein>
<gene>
    <name evidence="1" type="ORF">ENP86_04925</name>
</gene>
<dbReference type="EMBL" id="DSKY01000014">
    <property type="protein sequence ID" value="HDY58879.1"/>
    <property type="molecule type" value="Genomic_DNA"/>
</dbReference>
<organism evidence="1">
    <name type="scientific">candidate division WOR-3 bacterium</name>
    <dbReference type="NCBI Taxonomy" id="2052148"/>
    <lineage>
        <taxon>Bacteria</taxon>
        <taxon>Bacteria division WOR-3</taxon>
    </lineage>
</organism>
<name>A0A7V0Z5F8_UNCW3</name>
<dbReference type="AlphaFoldDB" id="A0A7V0Z5F8"/>